<accession>A0A9D4R647</accession>
<dbReference type="Proteomes" id="UP000828390">
    <property type="component" value="Unassembled WGS sequence"/>
</dbReference>
<keyword evidence="2" id="KW-1185">Reference proteome</keyword>
<organism evidence="1 2">
    <name type="scientific">Dreissena polymorpha</name>
    <name type="common">Zebra mussel</name>
    <name type="synonym">Mytilus polymorpha</name>
    <dbReference type="NCBI Taxonomy" id="45954"/>
    <lineage>
        <taxon>Eukaryota</taxon>
        <taxon>Metazoa</taxon>
        <taxon>Spiralia</taxon>
        <taxon>Lophotrochozoa</taxon>
        <taxon>Mollusca</taxon>
        <taxon>Bivalvia</taxon>
        <taxon>Autobranchia</taxon>
        <taxon>Heteroconchia</taxon>
        <taxon>Euheterodonta</taxon>
        <taxon>Imparidentia</taxon>
        <taxon>Neoheterodontei</taxon>
        <taxon>Myida</taxon>
        <taxon>Dreissenoidea</taxon>
        <taxon>Dreissenidae</taxon>
        <taxon>Dreissena</taxon>
    </lineage>
</organism>
<evidence type="ECO:0000313" key="1">
    <source>
        <dbReference type="EMBL" id="KAH3855317.1"/>
    </source>
</evidence>
<comment type="caution">
    <text evidence="1">The sequence shown here is derived from an EMBL/GenBank/DDBJ whole genome shotgun (WGS) entry which is preliminary data.</text>
</comment>
<protein>
    <submittedName>
        <fullName evidence="1">Uncharacterized protein</fullName>
    </submittedName>
</protein>
<evidence type="ECO:0000313" key="2">
    <source>
        <dbReference type="Proteomes" id="UP000828390"/>
    </source>
</evidence>
<dbReference type="AlphaFoldDB" id="A0A9D4R647"/>
<sequence>MAAEVGEEVVETLSWKILKWLGEKIAGQVVDFVVEKALSWIDQSIFGKPKTSEDVLRTMKLYQEELISEMKALFAEIEWESTLVDEFGSEEIIRNLWSFLMVIPQIQSEQERKQHITSLFAAVLDINQGVIHSLHALHDSLVGISFADPTKKGLLRIFATTLFLKMQKGPQDMSPATYVQHLESYLSSAFILQFMGLNLFCLAEQSEDVKRIQMTELEMRMKEQMKIIDEMRSAVLTVNSDDNHMYSIQICNKSEVLYGDPPSGRVWFRKRSQYNEDEEWVFRRSSTFATDGGMMIRKCGGFINIAGNEHLLSSDGRSETDYGGKFWIIPSIACDTLRDDKKMLAIIWSLGEQKYLGYDGKGNIALSDAPYRFEIVDSLHPDYIYTKEGMQKRF</sequence>
<gene>
    <name evidence="1" type="ORF">DPMN_097883</name>
</gene>
<proteinExistence type="predicted"/>
<dbReference type="EMBL" id="JAIWYP010000003">
    <property type="protein sequence ID" value="KAH3855317.1"/>
    <property type="molecule type" value="Genomic_DNA"/>
</dbReference>
<name>A0A9D4R647_DREPO</name>
<reference evidence="1" key="1">
    <citation type="journal article" date="2019" name="bioRxiv">
        <title>The Genome of the Zebra Mussel, Dreissena polymorpha: A Resource for Invasive Species Research.</title>
        <authorList>
            <person name="McCartney M.A."/>
            <person name="Auch B."/>
            <person name="Kono T."/>
            <person name="Mallez S."/>
            <person name="Zhang Y."/>
            <person name="Obille A."/>
            <person name="Becker A."/>
            <person name="Abrahante J.E."/>
            <person name="Garbe J."/>
            <person name="Badalamenti J.P."/>
            <person name="Herman A."/>
            <person name="Mangelson H."/>
            <person name="Liachko I."/>
            <person name="Sullivan S."/>
            <person name="Sone E.D."/>
            <person name="Koren S."/>
            <person name="Silverstein K.A.T."/>
            <person name="Beckman K.B."/>
            <person name="Gohl D.M."/>
        </authorList>
    </citation>
    <scope>NUCLEOTIDE SEQUENCE</scope>
    <source>
        <strain evidence="1">Duluth1</strain>
        <tissue evidence="1">Whole animal</tissue>
    </source>
</reference>
<reference evidence="1" key="2">
    <citation type="submission" date="2020-11" db="EMBL/GenBank/DDBJ databases">
        <authorList>
            <person name="McCartney M.A."/>
            <person name="Auch B."/>
            <person name="Kono T."/>
            <person name="Mallez S."/>
            <person name="Becker A."/>
            <person name="Gohl D.M."/>
            <person name="Silverstein K.A.T."/>
            <person name="Koren S."/>
            <person name="Bechman K.B."/>
            <person name="Herman A."/>
            <person name="Abrahante J.E."/>
            <person name="Garbe J."/>
        </authorList>
    </citation>
    <scope>NUCLEOTIDE SEQUENCE</scope>
    <source>
        <strain evidence="1">Duluth1</strain>
        <tissue evidence="1">Whole animal</tissue>
    </source>
</reference>